<dbReference type="PANTHER" id="PTHR44757:SF2">
    <property type="entry name" value="BIOFILM ARCHITECTURE MAINTENANCE PROTEIN MBAA"/>
    <property type="match status" value="1"/>
</dbReference>
<dbReference type="Pfam" id="PF00563">
    <property type="entry name" value="EAL"/>
    <property type="match status" value="1"/>
</dbReference>
<dbReference type="InterPro" id="IPR052155">
    <property type="entry name" value="Biofilm_reg_signaling"/>
</dbReference>
<dbReference type="InterPro" id="IPR029787">
    <property type="entry name" value="Nucleotide_cyclase"/>
</dbReference>
<dbReference type="InterPro" id="IPR001633">
    <property type="entry name" value="EAL_dom"/>
</dbReference>
<dbReference type="InterPro" id="IPR035965">
    <property type="entry name" value="PAS-like_dom_sf"/>
</dbReference>
<dbReference type="PROSITE" id="PS50113">
    <property type="entry name" value="PAC"/>
    <property type="match status" value="1"/>
</dbReference>
<feature type="domain" description="PAS" evidence="1">
    <location>
        <begin position="139"/>
        <end position="204"/>
    </location>
</feature>
<dbReference type="PANTHER" id="PTHR44757">
    <property type="entry name" value="DIGUANYLATE CYCLASE DGCP"/>
    <property type="match status" value="1"/>
</dbReference>
<dbReference type="NCBIfam" id="TIGR00254">
    <property type="entry name" value="GGDEF"/>
    <property type="match status" value="1"/>
</dbReference>
<dbReference type="InterPro" id="IPR000014">
    <property type="entry name" value="PAS"/>
</dbReference>
<dbReference type="Pfam" id="PF13426">
    <property type="entry name" value="PAS_9"/>
    <property type="match status" value="2"/>
</dbReference>
<dbReference type="SUPFAM" id="SSF141868">
    <property type="entry name" value="EAL domain-like"/>
    <property type="match status" value="1"/>
</dbReference>
<dbReference type="InterPro" id="IPR013767">
    <property type="entry name" value="PAS_fold"/>
</dbReference>
<dbReference type="SMART" id="SM00091">
    <property type="entry name" value="PAS"/>
    <property type="match status" value="3"/>
</dbReference>
<dbReference type="Gene3D" id="1.20.120.30">
    <property type="entry name" value="Aspartate receptor, ligand-binding domain"/>
    <property type="match status" value="1"/>
</dbReference>
<name>A0ABS8D4H5_9NEIS</name>
<dbReference type="SUPFAM" id="SSF55785">
    <property type="entry name" value="PYP-like sensor domain (PAS domain)"/>
    <property type="match status" value="3"/>
</dbReference>
<feature type="domain" description="PAC" evidence="2">
    <location>
        <begin position="349"/>
        <end position="401"/>
    </location>
</feature>
<dbReference type="PROSITE" id="PS50887">
    <property type="entry name" value="GGDEF"/>
    <property type="match status" value="1"/>
</dbReference>
<gene>
    <name evidence="5" type="ORF">LIN78_05980</name>
</gene>
<dbReference type="EC" id="2.7.7.65" evidence="5"/>
<dbReference type="EMBL" id="JAJBZT010000003">
    <property type="protein sequence ID" value="MCB6183097.1"/>
    <property type="molecule type" value="Genomic_DNA"/>
</dbReference>
<dbReference type="CDD" id="cd01949">
    <property type="entry name" value="GGDEF"/>
    <property type="match status" value="1"/>
</dbReference>
<comment type="caution">
    <text evidence="5">The sequence shown here is derived from an EMBL/GenBank/DDBJ whole genome shotgun (WGS) entry which is preliminary data.</text>
</comment>
<dbReference type="Pfam" id="PF13682">
    <property type="entry name" value="CZB"/>
    <property type="match status" value="1"/>
</dbReference>
<dbReference type="Proteomes" id="UP001165395">
    <property type="component" value="Unassembled WGS sequence"/>
</dbReference>
<dbReference type="Gene3D" id="3.20.20.450">
    <property type="entry name" value="EAL domain"/>
    <property type="match status" value="1"/>
</dbReference>
<dbReference type="InterPro" id="IPR001610">
    <property type="entry name" value="PAC"/>
</dbReference>
<evidence type="ECO:0000313" key="5">
    <source>
        <dbReference type="EMBL" id="MCB6183097.1"/>
    </source>
</evidence>
<organism evidence="5 6">
    <name type="scientific">Leeia speluncae</name>
    <dbReference type="NCBI Taxonomy" id="2884804"/>
    <lineage>
        <taxon>Bacteria</taxon>
        <taxon>Pseudomonadati</taxon>
        <taxon>Pseudomonadota</taxon>
        <taxon>Betaproteobacteria</taxon>
        <taxon>Neisseriales</taxon>
        <taxon>Leeiaceae</taxon>
        <taxon>Leeia</taxon>
    </lineage>
</organism>
<dbReference type="Gene3D" id="3.30.70.270">
    <property type="match status" value="1"/>
</dbReference>
<dbReference type="CDD" id="cd01948">
    <property type="entry name" value="EAL"/>
    <property type="match status" value="1"/>
</dbReference>
<dbReference type="InterPro" id="IPR025991">
    <property type="entry name" value="Chemoreceptor_zinc-bind_dom"/>
</dbReference>
<dbReference type="Pfam" id="PF00990">
    <property type="entry name" value="GGDEF"/>
    <property type="match status" value="1"/>
</dbReference>
<reference evidence="5" key="1">
    <citation type="submission" date="2021-10" db="EMBL/GenBank/DDBJ databases">
        <title>The complete genome sequence of Leeia sp. TBRC 13508.</title>
        <authorList>
            <person name="Charoenyingcharoen P."/>
            <person name="Yukphan P."/>
        </authorList>
    </citation>
    <scope>NUCLEOTIDE SEQUENCE</scope>
    <source>
        <strain evidence="5">TBRC 13508</strain>
    </source>
</reference>
<dbReference type="SMART" id="SM00052">
    <property type="entry name" value="EAL"/>
    <property type="match status" value="1"/>
</dbReference>
<keyword evidence="6" id="KW-1185">Reference proteome</keyword>
<dbReference type="SMART" id="SM00086">
    <property type="entry name" value="PAC"/>
    <property type="match status" value="1"/>
</dbReference>
<dbReference type="SMART" id="SM00267">
    <property type="entry name" value="GGDEF"/>
    <property type="match status" value="1"/>
</dbReference>
<keyword evidence="5" id="KW-0548">Nucleotidyltransferase</keyword>
<dbReference type="CDD" id="cd00130">
    <property type="entry name" value="PAS"/>
    <property type="match status" value="2"/>
</dbReference>
<proteinExistence type="predicted"/>
<evidence type="ECO:0000259" key="2">
    <source>
        <dbReference type="PROSITE" id="PS50113"/>
    </source>
</evidence>
<dbReference type="NCBIfam" id="TIGR00229">
    <property type="entry name" value="sensory_box"/>
    <property type="match status" value="2"/>
</dbReference>
<feature type="domain" description="EAL" evidence="3">
    <location>
        <begin position="576"/>
        <end position="830"/>
    </location>
</feature>
<dbReference type="InterPro" id="IPR000700">
    <property type="entry name" value="PAS-assoc_C"/>
</dbReference>
<evidence type="ECO:0000259" key="3">
    <source>
        <dbReference type="PROSITE" id="PS50883"/>
    </source>
</evidence>
<dbReference type="Gene3D" id="3.30.450.20">
    <property type="entry name" value="PAS domain"/>
    <property type="match status" value="3"/>
</dbReference>
<dbReference type="InterPro" id="IPR035919">
    <property type="entry name" value="EAL_sf"/>
</dbReference>
<dbReference type="PROSITE" id="PS50883">
    <property type="entry name" value="EAL"/>
    <property type="match status" value="1"/>
</dbReference>
<dbReference type="InterPro" id="IPR000160">
    <property type="entry name" value="GGDEF_dom"/>
</dbReference>
<protein>
    <submittedName>
        <fullName evidence="5">Diguanylate cyclase</fullName>
        <ecNumber evidence="5">2.7.7.65</ecNumber>
    </submittedName>
</protein>
<evidence type="ECO:0000313" key="6">
    <source>
        <dbReference type="Proteomes" id="UP001165395"/>
    </source>
</evidence>
<dbReference type="PROSITE" id="PS50112">
    <property type="entry name" value="PAS"/>
    <property type="match status" value="2"/>
</dbReference>
<dbReference type="RefSeq" id="WP_227179538.1">
    <property type="nucleotide sequence ID" value="NZ_JAJBZT010000003.1"/>
</dbReference>
<keyword evidence="5" id="KW-0808">Transferase</keyword>
<evidence type="ECO:0000259" key="4">
    <source>
        <dbReference type="PROSITE" id="PS50887"/>
    </source>
</evidence>
<feature type="domain" description="PAS" evidence="1">
    <location>
        <begin position="276"/>
        <end position="322"/>
    </location>
</feature>
<dbReference type="GO" id="GO:0052621">
    <property type="term" value="F:diguanylate cyclase activity"/>
    <property type="evidence" value="ECO:0007669"/>
    <property type="project" value="UniProtKB-EC"/>
</dbReference>
<sequence length="960" mass="108893">MKNTAFSLAQVPFEQMFQASALPMLIILPKTGEIVEANQAAAHFYGFSISEICQRTIFDFNTLTREEVLQEMRLAAAYNKNTFRFEHRLADHSVRQVEVISTPLMHGPDAPLCSVIHDVSEFFTIQQREQLIQQTLEKHYHLLHAVLNGTHKRAMLVVDPTGVLRLLNKPAENILGLHPVQATGKPLATTLFGEEIIANIQRELSLPASTPLAWPTLFAKIEAHALQATKGWVRPEGLPAFRAEVHFSTLKEESDTVSGLLILIENIENQEQAAEKLKLAASVFSEASEGILITSTDGKILDVNQAFCIMTGYDRQELVGQNPRMLKSGHQEPHFYQQMWESIHATGHWFGELWNRRKNGQIYAEELTITAVKDDQGKVSHYIGLLSDITDRKHQQATIEHLAYYDALTQLPNRILLGDRMRQALAHNARGHGLIAVCYLDLDGFKPVNDKYGHKTGDLLLIEVAKRLQDCVRNHDTVARLGGDEFVIVMTQINTPEETDRILHRVLHTLHKTFRIDGYPDIHVGASIGVAHYPVDGQDADTLLRHADHAMYQAKDAGRHTVHYFNPAQDEQIHQHHQFRNEIRRALEDDAFTLHWQPWVDLSSGKILGYEGLLRWVKDNRNIWLPATFLERLENDNLLIAIGNRVLEQAYEALDQTFQYNIAKPISLNISLRHWQGKTFIQKLRQLSETHPRVPSSFISLEIKESELLANMDELKPIIREVRGLGYKVIIDGLGAKTEVTDYPYLALADAVKLSSYLLHDMLENDQALLHVQTLHLACQKRNVPIIAKQLELIEQIVVLLRLDITQGQGYAIYPTLSALPLQPSEEPNIELNVPTLHLAWPIDDSALATAIPEHRRWLQKLHKLMLDGATFPYQKGNTLDCCRLGDWMHGKGQRWAHLPEFNKLEKEHQHFRRLVSEAVAAIQTAPQNMPGILDQATSELGRMADTVDLLIHDITKNSK</sequence>
<accession>A0ABS8D4H5</accession>
<dbReference type="InterPro" id="IPR043128">
    <property type="entry name" value="Rev_trsase/Diguanyl_cyclase"/>
</dbReference>
<dbReference type="Pfam" id="PF00989">
    <property type="entry name" value="PAS"/>
    <property type="match status" value="1"/>
</dbReference>
<evidence type="ECO:0000259" key="1">
    <source>
        <dbReference type="PROSITE" id="PS50112"/>
    </source>
</evidence>
<feature type="domain" description="GGDEF" evidence="4">
    <location>
        <begin position="433"/>
        <end position="567"/>
    </location>
</feature>
<dbReference type="SUPFAM" id="SSF55073">
    <property type="entry name" value="Nucleotide cyclase"/>
    <property type="match status" value="1"/>
</dbReference>